<dbReference type="SUPFAM" id="SSF56645">
    <property type="entry name" value="Acyl-CoA dehydrogenase NM domain-like"/>
    <property type="match status" value="1"/>
</dbReference>
<protein>
    <submittedName>
        <fullName evidence="6">4-hydroxybutyryl-CoA dehydratase</fullName>
    </submittedName>
</protein>
<accession>A0ABT2TJY2</accession>
<proteinExistence type="predicted"/>
<keyword evidence="2" id="KW-0274">FAD</keyword>
<sequence>MAAISTINKPIETAEEYVQSLRDMKTEIWAFGEKVSNIPDHPLFIPHVNAVAKTYEMPFPVKSHLTGNTINRFNHIHQGPEDLVAKVKMLRALNQQTGCCIQRCAGMDALNATYIVTYEIDKKYGTNYHERFKKFMTYLQDYNLVTIGGMTDPKGDRSKKANQQKDPDIFLHVVEEREDGIIVRGAKAHLTGVSGAHELMVFPTENMKEDAKDYAVVFSCPVNTPGITYIFGRQTNDSRKLDTEYPIDQGNPKYACVGGECLAVFDNVFIPWEDVYMYKEYEFAGMFVEAFATAHRQNYGACKGGIADVLIGAVYGIAKVNGVERVGHVKDKIADMINLSETLYAGSIACSYEGHQTESGAWRADTMLANITKHNTTKFVYDINRIAHDLSGGLLATLPSEADLRHPEIGPLIERFLAGTDAMSTEDKMRLYRLVETLSGGTAAVESMHGAGSPQSQRIMMLRDAKLEQKLKFAQQLVGCRGCNGCDGCKQD</sequence>
<evidence type="ECO:0000256" key="1">
    <source>
        <dbReference type="ARBA" id="ARBA00022630"/>
    </source>
</evidence>
<comment type="caution">
    <text evidence="6">The sequence shown here is derived from an EMBL/GenBank/DDBJ whole genome shotgun (WGS) entry which is preliminary data.</text>
</comment>
<keyword evidence="7" id="KW-1185">Reference proteome</keyword>
<evidence type="ECO:0000259" key="4">
    <source>
        <dbReference type="Pfam" id="PF03241"/>
    </source>
</evidence>
<dbReference type="PANTHER" id="PTHR36117">
    <property type="entry name" value="4-HYDROXYPHENYLACETATE 3-MONOOXYGENASE-RELATED"/>
    <property type="match status" value="1"/>
</dbReference>
<dbReference type="PIRSF" id="PIRSF000331">
    <property type="entry name" value="HpaA_HpaB"/>
    <property type="match status" value="1"/>
</dbReference>
<keyword evidence="3" id="KW-0560">Oxidoreductase</keyword>
<dbReference type="InterPro" id="IPR024674">
    <property type="entry name" value="HpaB/PvcC/4-BUDH_N"/>
</dbReference>
<evidence type="ECO:0000313" key="6">
    <source>
        <dbReference type="EMBL" id="MCU6762417.1"/>
    </source>
</evidence>
<dbReference type="Pfam" id="PF11794">
    <property type="entry name" value="HpaB_N"/>
    <property type="match status" value="1"/>
</dbReference>
<dbReference type="SUPFAM" id="SSF47203">
    <property type="entry name" value="Acyl-CoA dehydrogenase C-terminal domain-like"/>
    <property type="match status" value="1"/>
</dbReference>
<dbReference type="EMBL" id="JAOQJQ010000003">
    <property type="protein sequence ID" value="MCU6762417.1"/>
    <property type="molecule type" value="Genomic_DNA"/>
</dbReference>
<dbReference type="InterPro" id="IPR024719">
    <property type="entry name" value="HpaB/PvcC/4-BUDH_C"/>
</dbReference>
<evidence type="ECO:0000313" key="7">
    <source>
        <dbReference type="Proteomes" id="UP001652442"/>
    </source>
</evidence>
<evidence type="ECO:0000256" key="2">
    <source>
        <dbReference type="ARBA" id="ARBA00022827"/>
    </source>
</evidence>
<dbReference type="Gene3D" id="1.10.3140.10">
    <property type="entry name" value="4-hydroxybutyryl-coa dehydratase, domain 1"/>
    <property type="match status" value="1"/>
</dbReference>
<reference evidence="6 7" key="1">
    <citation type="journal article" date="2021" name="ISME Commun">
        <title>Automated analysis of genomic sequences facilitates high-throughput and comprehensive description of bacteria.</title>
        <authorList>
            <person name="Hitch T.C.A."/>
        </authorList>
    </citation>
    <scope>NUCLEOTIDE SEQUENCE [LARGE SCALE GENOMIC DNA]</scope>
    <source>
        <strain evidence="6 7">Sanger_109</strain>
    </source>
</reference>
<name>A0ABT2TJY2_9FIRM</name>
<organism evidence="6 7">
    <name type="scientific">Brotonthovivens ammoniilytica</name>
    <dbReference type="NCBI Taxonomy" id="2981725"/>
    <lineage>
        <taxon>Bacteria</taxon>
        <taxon>Bacillati</taxon>
        <taxon>Bacillota</taxon>
        <taxon>Clostridia</taxon>
        <taxon>Lachnospirales</taxon>
        <taxon>Lachnospiraceae</taxon>
        <taxon>Brotonthovivens</taxon>
    </lineage>
</organism>
<dbReference type="RefSeq" id="WP_158425123.1">
    <property type="nucleotide sequence ID" value="NZ_JAOQJQ010000003.1"/>
</dbReference>
<dbReference type="InterPro" id="IPR036250">
    <property type="entry name" value="AcylCo_DH-like_C"/>
</dbReference>
<dbReference type="PANTHER" id="PTHR36117:SF3">
    <property type="entry name" value="4-HYDROXYPHENYLACETATE 3-MONOOXYGENASE-RELATED"/>
    <property type="match status" value="1"/>
</dbReference>
<dbReference type="Proteomes" id="UP001652442">
    <property type="component" value="Unassembled WGS sequence"/>
</dbReference>
<feature type="domain" description="HpaB/PvcC/4-BUDH N-terminal" evidence="5">
    <location>
        <begin position="13"/>
        <end position="277"/>
    </location>
</feature>
<evidence type="ECO:0000259" key="5">
    <source>
        <dbReference type="Pfam" id="PF11794"/>
    </source>
</evidence>
<dbReference type="InterPro" id="IPR004925">
    <property type="entry name" value="HpaB/PvcC/4-BUDH"/>
</dbReference>
<dbReference type="Gene3D" id="2.40.110.10">
    <property type="entry name" value="Butyryl-CoA Dehydrogenase, subunit A, domain 2"/>
    <property type="match status" value="1"/>
</dbReference>
<dbReference type="InterPro" id="IPR046373">
    <property type="entry name" value="Acyl-CoA_Oxase/DH_mid-dom_sf"/>
</dbReference>
<gene>
    <name evidence="6" type="ORF">OCV88_08735</name>
</gene>
<evidence type="ECO:0000256" key="3">
    <source>
        <dbReference type="ARBA" id="ARBA00023002"/>
    </source>
</evidence>
<feature type="domain" description="HpaB/PvcC/4-BUDH C-terminal" evidence="4">
    <location>
        <begin position="284"/>
        <end position="478"/>
    </location>
</feature>
<dbReference type="Pfam" id="PF03241">
    <property type="entry name" value="HpaB"/>
    <property type="match status" value="1"/>
</dbReference>
<keyword evidence="1" id="KW-0285">Flavoprotein</keyword>
<dbReference type="Gene3D" id="1.20.140.10">
    <property type="entry name" value="Butyryl-CoA Dehydrogenase, subunit A, domain 3"/>
    <property type="match status" value="1"/>
</dbReference>
<dbReference type="InterPro" id="IPR009100">
    <property type="entry name" value="AcylCoA_DH/oxidase_NM_dom_sf"/>
</dbReference>